<sequence>MALLSKDQIWQAHDITYEDVPVPEWGGEVRIRGLAGEERDAFEEASLKRGRGGSRELNLKNARARLIAACAINEDGSPMFVTADVLKLGSKSAAALERLFKVAQRLSGMTAEDMDELTGNSEPGQSGPSPSASPGTSDTPSPSFSLGSHHAS</sequence>
<comment type="caution">
    <text evidence="2">The sequence shown here is derived from an EMBL/GenBank/DDBJ whole genome shotgun (WGS) entry which is preliminary data.</text>
</comment>
<feature type="compositionally biased region" description="Low complexity" evidence="1">
    <location>
        <begin position="119"/>
        <end position="145"/>
    </location>
</feature>
<dbReference type="Gene3D" id="3.30.2220.20">
    <property type="entry name" value="Phage tail assembly chaperone gp13-like"/>
    <property type="match status" value="1"/>
</dbReference>
<dbReference type="EMBL" id="QMEY01000001">
    <property type="protein sequence ID" value="RBQ21623.1"/>
    <property type="molecule type" value="Genomic_DNA"/>
</dbReference>
<organism evidence="2 3">
    <name type="scientific">Spongiactinospora rosea</name>
    <dbReference type="NCBI Taxonomy" id="2248750"/>
    <lineage>
        <taxon>Bacteria</taxon>
        <taxon>Bacillati</taxon>
        <taxon>Actinomycetota</taxon>
        <taxon>Actinomycetes</taxon>
        <taxon>Streptosporangiales</taxon>
        <taxon>Streptosporangiaceae</taxon>
        <taxon>Spongiactinospora</taxon>
    </lineage>
</organism>
<dbReference type="RefSeq" id="WP_113978429.1">
    <property type="nucleotide sequence ID" value="NZ_QMEY01000001.1"/>
</dbReference>
<dbReference type="InterPro" id="IPR038556">
    <property type="entry name" value="TAC_Gp13-like_sf"/>
</dbReference>
<dbReference type="Proteomes" id="UP000253303">
    <property type="component" value="Unassembled WGS sequence"/>
</dbReference>
<proteinExistence type="predicted"/>
<evidence type="ECO:0000313" key="3">
    <source>
        <dbReference type="Proteomes" id="UP000253303"/>
    </source>
</evidence>
<feature type="region of interest" description="Disordered" evidence="1">
    <location>
        <begin position="111"/>
        <end position="152"/>
    </location>
</feature>
<evidence type="ECO:0000313" key="2">
    <source>
        <dbReference type="EMBL" id="RBQ21623.1"/>
    </source>
</evidence>
<name>A0A366M719_9ACTN</name>
<evidence type="ECO:0008006" key="4">
    <source>
        <dbReference type="Google" id="ProtNLM"/>
    </source>
</evidence>
<accession>A0A366M719</accession>
<dbReference type="AlphaFoldDB" id="A0A366M719"/>
<evidence type="ECO:0000256" key="1">
    <source>
        <dbReference type="SAM" id="MobiDB-lite"/>
    </source>
</evidence>
<dbReference type="OrthoDB" id="7584736at2"/>
<protein>
    <recommendedName>
        <fullName evidence="4">Tail assembly chaperone</fullName>
    </recommendedName>
</protein>
<gene>
    <name evidence="2" type="ORF">DP939_02620</name>
</gene>
<reference evidence="2 3" key="1">
    <citation type="submission" date="2018-06" db="EMBL/GenBank/DDBJ databases">
        <title>Sphaerisporangium craniellae sp. nov., isolated from a marine sponge in the South China Sea.</title>
        <authorList>
            <person name="Li L."/>
        </authorList>
    </citation>
    <scope>NUCLEOTIDE SEQUENCE [LARGE SCALE GENOMIC DNA]</scope>
    <source>
        <strain evidence="2 3">LHW63015</strain>
    </source>
</reference>
<keyword evidence="3" id="KW-1185">Reference proteome</keyword>